<proteinExistence type="inferred from homology"/>
<dbReference type="Gene3D" id="1.20.1690.10">
    <property type="entry name" value="V-type ATP synthase subunit C domain"/>
    <property type="match status" value="2"/>
</dbReference>
<dbReference type="Proteomes" id="UP000649604">
    <property type="component" value="Unassembled WGS sequence"/>
</dbReference>
<evidence type="ECO:0000256" key="2">
    <source>
        <dbReference type="ARBA" id="ARBA00022448"/>
    </source>
</evidence>
<comment type="caution">
    <text evidence="4">The sequence shown here is derived from an EMBL/GenBank/DDBJ whole genome shotgun (WGS) entry which is preliminary data.</text>
</comment>
<dbReference type="SUPFAM" id="SSF103486">
    <property type="entry name" value="V-type ATP synthase subunit C"/>
    <property type="match status" value="1"/>
</dbReference>
<dbReference type="Pfam" id="PF01992">
    <property type="entry name" value="vATP-synt_AC39"/>
    <property type="match status" value="1"/>
</dbReference>
<evidence type="ECO:0000256" key="3">
    <source>
        <dbReference type="ARBA" id="ARBA00023065"/>
    </source>
</evidence>
<evidence type="ECO:0000256" key="1">
    <source>
        <dbReference type="ARBA" id="ARBA00006709"/>
    </source>
</evidence>
<dbReference type="GO" id="GO:0046961">
    <property type="term" value="F:proton-transporting ATPase activity, rotational mechanism"/>
    <property type="evidence" value="ECO:0007669"/>
    <property type="project" value="InterPro"/>
</dbReference>
<dbReference type="AlphaFoldDB" id="A0A9D5Q791"/>
<dbReference type="Gene3D" id="1.10.132.50">
    <property type="entry name" value="ATP synthase (C/AC39) subunit, domain 3"/>
    <property type="match status" value="1"/>
</dbReference>
<dbReference type="PANTHER" id="PTHR38682">
    <property type="entry name" value="V-TYPE ATP SYNTHASE SUBUNIT C"/>
    <property type="match status" value="1"/>
</dbReference>
<dbReference type="PANTHER" id="PTHR38682:SF1">
    <property type="entry name" value="V-TYPE ATP SYNTHASE SUBUNIT C"/>
    <property type="match status" value="1"/>
</dbReference>
<accession>A0A9D5Q791</accession>
<reference evidence="4" key="1">
    <citation type="submission" date="2019-11" db="EMBL/GenBank/DDBJ databases">
        <title>Microbial mats filling the niche in hypersaline microbial mats.</title>
        <authorList>
            <person name="Wong H.L."/>
            <person name="Macleod F.I."/>
            <person name="White R.A. III"/>
            <person name="Burns B.P."/>
        </authorList>
    </citation>
    <scope>NUCLEOTIDE SEQUENCE</scope>
    <source>
        <strain evidence="4">Rbin_158</strain>
    </source>
</reference>
<dbReference type="InterPro" id="IPR036079">
    <property type="entry name" value="ATPase_csu/dsu_sf"/>
</dbReference>
<dbReference type="InterPro" id="IPR050873">
    <property type="entry name" value="V-ATPase_V0D/AC39_subunit"/>
</dbReference>
<keyword evidence="2" id="KW-0813">Transport</keyword>
<protein>
    <recommendedName>
        <fullName evidence="6">V-type ATP synthase subunit C</fullName>
    </recommendedName>
</protein>
<evidence type="ECO:0000313" key="5">
    <source>
        <dbReference type="Proteomes" id="UP000649604"/>
    </source>
</evidence>
<evidence type="ECO:0000313" key="4">
    <source>
        <dbReference type="EMBL" id="MBD3326625.1"/>
    </source>
</evidence>
<dbReference type="InterPro" id="IPR002843">
    <property type="entry name" value="ATPase_V0-cplx_csu/dsu"/>
</dbReference>
<gene>
    <name evidence="4" type="ORF">GF339_18725</name>
</gene>
<sequence length="333" mass="38174">MASVDKQYLYSVGRVKELEKGLLSEANLDRVLEAEDPLAVLRSVGFFTTTEDHEQPESLETLFLRERQQNRHQLHELIADSPLEDIFLLPHDIENIKLLLKGKVTGNPAVKDLALEEGKFSKDELVAAIYDDMPTRLPPAIREEIASITTSFQDTQRLADVDVQLERRLRLVQLELARTAGNRFLIEYLQRLSDLQNISTTLRRKWHNLDRETLMSRLLDTGTIAPSFFDRLYDGGWESVAAALKPTPYGAVVAQAILEVNQNTFLSTLDVLCARYLIEFLETTKQITFGIEPIIAFYLAWDNALKMIRTILVGKRFGYTQDQLHRHMRKLYA</sequence>
<keyword evidence="3" id="KW-0406">Ion transport</keyword>
<name>A0A9D5Q791_9BACT</name>
<dbReference type="InterPro" id="IPR044911">
    <property type="entry name" value="V-type_ATPase_csu/dsu_dom_3"/>
</dbReference>
<dbReference type="InterPro" id="IPR035067">
    <property type="entry name" value="V-type_ATPase_csu/dsu"/>
</dbReference>
<dbReference type="EMBL" id="WJJP01000610">
    <property type="protein sequence ID" value="MBD3326625.1"/>
    <property type="molecule type" value="Genomic_DNA"/>
</dbReference>
<evidence type="ECO:0008006" key="6">
    <source>
        <dbReference type="Google" id="ProtNLM"/>
    </source>
</evidence>
<comment type="similarity">
    <text evidence="1">Belongs to the V-ATPase V0D/AC39 subunit family.</text>
</comment>
<organism evidence="4 5">
    <name type="scientific">candidate division KSB3 bacterium</name>
    <dbReference type="NCBI Taxonomy" id="2044937"/>
    <lineage>
        <taxon>Bacteria</taxon>
        <taxon>candidate division KSB3</taxon>
    </lineage>
</organism>